<evidence type="ECO:0000313" key="6">
    <source>
        <dbReference type="Proteomes" id="UP000319941"/>
    </source>
</evidence>
<name>A0A558HQF2_9GAMM</name>
<comment type="caution">
    <text evidence="5">The sequence shown here is derived from an EMBL/GenBank/DDBJ whole genome shotgun (WGS) entry which is preliminary data.</text>
</comment>
<evidence type="ECO:0000313" key="5">
    <source>
        <dbReference type="EMBL" id="TVU71364.1"/>
    </source>
</evidence>
<sequence>MKLIKQLLCSVSTFLVLSTQSIAQPLVQLDQDQVASVKAAIADKSAPQATLQTYHELLTRADTLLDQPNPTVMNKNFFPPSKDKHDYLSISRYWWPDESQPEGLPWVRKDGQTNPSTQTDDVDRQRLGRMAEAVSTLGLAYYYSGNESYAKKSASMINTWFLDDATRMNPHLQYAQSVPGNPKGRRSGILDGRLIPLQVLDGLVLISDSEYWSNNDNDQMNAWLTDYLEWLTKSDLGIQGAQQTNNHGSWYKFQIAALSWYLGNEEQTEAAIDATKDSLSYQFAADGSQPEELERTRSFFYSTFNLEALTSIAIIADKAGIPIWTYQTPKGNSLKSAIDYLLPVAQGGPWDYPTPGIDLAYLAPLLGRIATQAESPQYAKALKSILKDLAAKPDKKDYQKIIYNNFALLYPRYMQ</sequence>
<dbReference type="AlphaFoldDB" id="A0A558HQF2"/>
<dbReference type="Proteomes" id="UP000319941">
    <property type="component" value="Unassembled WGS sequence"/>
</dbReference>
<evidence type="ECO:0000256" key="3">
    <source>
        <dbReference type="SAM" id="SignalP"/>
    </source>
</evidence>
<dbReference type="OrthoDB" id="7210452at2"/>
<dbReference type="RefSeq" id="WP_144727261.1">
    <property type="nucleotide sequence ID" value="NZ_CAWOWR010000097.1"/>
</dbReference>
<dbReference type="GO" id="GO:0042597">
    <property type="term" value="C:periplasmic space"/>
    <property type="evidence" value="ECO:0007669"/>
    <property type="project" value="InterPro"/>
</dbReference>
<accession>A0A558HQF2</accession>
<gene>
    <name evidence="5" type="ORF">FQP86_07585</name>
</gene>
<feature type="domain" description="Alginate lyase" evidence="4">
    <location>
        <begin position="72"/>
        <end position="346"/>
    </location>
</feature>
<reference evidence="5 6" key="1">
    <citation type="submission" date="2019-07" db="EMBL/GenBank/DDBJ databases">
        <title>Diversity of Bacteria from Kongsfjorden, Arctic.</title>
        <authorList>
            <person name="Yu Y."/>
        </authorList>
    </citation>
    <scope>NUCLEOTIDE SEQUENCE [LARGE SCALE GENOMIC DNA]</scope>
    <source>
        <strain evidence="5 6">SM1923</strain>
    </source>
</reference>
<dbReference type="InterPro" id="IPR008397">
    <property type="entry name" value="Alginate_lyase_dom"/>
</dbReference>
<dbReference type="EMBL" id="VNFH01000004">
    <property type="protein sequence ID" value="TVU71364.1"/>
    <property type="molecule type" value="Genomic_DNA"/>
</dbReference>
<proteinExistence type="predicted"/>
<evidence type="ECO:0000256" key="1">
    <source>
        <dbReference type="ARBA" id="ARBA00022729"/>
    </source>
</evidence>
<feature type="chain" id="PRO_5022169085" evidence="3">
    <location>
        <begin position="24"/>
        <end position="415"/>
    </location>
</feature>
<evidence type="ECO:0000259" key="4">
    <source>
        <dbReference type="Pfam" id="PF05426"/>
    </source>
</evidence>
<dbReference type="SUPFAM" id="SSF48230">
    <property type="entry name" value="Chondroitin AC/alginate lyase"/>
    <property type="match status" value="1"/>
</dbReference>
<dbReference type="GO" id="GO:0016829">
    <property type="term" value="F:lyase activity"/>
    <property type="evidence" value="ECO:0007669"/>
    <property type="project" value="UniProtKB-KW"/>
</dbReference>
<dbReference type="InterPro" id="IPR008929">
    <property type="entry name" value="Chondroitin_lyas"/>
</dbReference>
<protein>
    <submittedName>
        <fullName evidence="5">Alginate lyase family protein</fullName>
    </submittedName>
</protein>
<keyword evidence="2 5" id="KW-0456">Lyase</keyword>
<dbReference type="Gene3D" id="1.50.10.100">
    <property type="entry name" value="Chondroitin AC/alginate lyase"/>
    <property type="match status" value="1"/>
</dbReference>
<feature type="signal peptide" evidence="3">
    <location>
        <begin position="1"/>
        <end position="23"/>
    </location>
</feature>
<organism evidence="5 6">
    <name type="scientific">Cobetia crustatorum</name>
    <dbReference type="NCBI Taxonomy" id="553385"/>
    <lineage>
        <taxon>Bacteria</taxon>
        <taxon>Pseudomonadati</taxon>
        <taxon>Pseudomonadota</taxon>
        <taxon>Gammaproteobacteria</taxon>
        <taxon>Oceanospirillales</taxon>
        <taxon>Halomonadaceae</taxon>
        <taxon>Cobetia</taxon>
    </lineage>
</organism>
<dbReference type="Pfam" id="PF05426">
    <property type="entry name" value="Alginate_lyase"/>
    <property type="match status" value="1"/>
</dbReference>
<keyword evidence="6" id="KW-1185">Reference proteome</keyword>
<evidence type="ECO:0000256" key="2">
    <source>
        <dbReference type="ARBA" id="ARBA00023239"/>
    </source>
</evidence>
<keyword evidence="1 3" id="KW-0732">Signal</keyword>